<evidence type="ECO:0000256" key="1">
    <source>
        <dbReference type="SAM" id="MobiDB-lite"/>
    </source>
</evidence>
<dbReference type="EMBL" id="JAGPUO010000012">
    <property type="protein sequence ID" value="KAG5659189.1"/>
    <property type="molecule type" value="Genomic_DNA"/>
</dbReference>
<feature type="compositionally biased region" description="Polar residues" evidence="1">
    <location>
        <begin position="357"/>
        <end position="431"/>
    </location>
</feature>
<feature type="domain" description="DUF7908" evidence="3">
    <location>
        <begin position="171"/>
        <end position="296"/>
    </location>
</feature>
<proteinExistence type="predicted"/>
<evidence type="ECO:0000259" key="3">
    <source>
        <dbReference type="Pfam" id="PF25485"/>
    </source>
</evidence>
<dbReference type="Pfam" id="PF25485">
    <property type="entry name" value="DUF7908"/>
    <property type="match status" value="1"/>
</dbReference>
<feature type="compositionally biased region" description="Low complexity" evidence="1">
    <location>
        <begin position="444"/>
        <end position="479"/>
    </location>
</feature>
<comment type="caution">
    <text evidence="4">The sequence shown here is derived from an EMBL/GenBank/DDBJ whole genome shotgun (WGS) entry which is preliminary data.</text>
</comment>
<keyword evidence="5" id="KW-1185">Reference proteome</keyword>
<sequence length="859" mass="88365">MKSHILIATLLGAVGTFSAIDQASMEIDSWCITYLSTYLAPVSNQASALPSTKREAIEPIAQESRTLPLLPSVRPTFGRNTSVPTTWSTLSNDGQGALTLDTSFVSVQSTGTSPVSPISTETSDLNVEPTGVLTDELTTSSALIQDSGSTASTDIFPTSSSINQPAGRSIIFRVSISDNERRGLHKRATGGFVGVDNPDVCTFAAVFTLAEGKLFDGGVPVYYSGEDYKDLAGQDIPSGDSITTTFTASGGILVFRNSGLPKGDAGFCQVSNGQVYITFTAGPPGCVPVNLAVYDVEQCQDGRLIGDADLTSTSSETVASETAVPQAISSESVTSIEGTSSVEKTQPIESESEGTLKPTSTIQSESQGLPISSSTLQSESSGPVSQTPESIDPASQTSVSADPGSQTSESGTSVMASSGGTDVSAKTSSFITALPAAESATTQSSIILLTSDDSSTEEASSSTEIEDSTSLASTSTDLAGLSTIPSAEATALSTLDTTSETASSIEASSVDTTTASEPETTASEPETTTSEPKTTTTDVTTDADVTINTDTTTAEDQSTTEIPAATEDTTSAAPVPTFVNLACSEVSSPYEDPSGVSFEILCNNQPNGYAPLDIITADSFTACVRFCAEDTRCVGSFYLRNVRVCGTFSISFAGYEATPDIDVAIRIPDDVNQITTTGDTATAEDPTAADATTTAIPTTTAADPVPPLVEATCNEVSSPYDDPIGVSFEVSCDTATYGINLIDAPFGTVFTACVRYCALDDRCVAMYFDRPASLCLLFSDYAGSFPDPQFDGAIRISGGGNQVTTDGQTTIENPATIAEAVAGTTAEAIADGIADTTAGNIPGRIPAAVSTIADAATTL</sequence>
<gene>
    <name evidence="4" type="ORF">KAF25_000391</name>
</gene>
<dbReference type="AlphaFoldDB" id="A0A9P7KRE9"/>
<evidence type="ECO:0000313" key="5">
    <source>
        <dbReference type="Proteomes" id="UP000782241"/>
    </source>
</evidence>
<reference evidence="4" key="1">
    <citation type="submission" date="2021-04" db="EMBL/GenBank/DDBJ databases">
        <title>Draft genome of Fusarium avenaceum strain F156N33, isolated from an atmospheric sample in Virginia.</title>
        <authorList>
            <person name="Yang S."/>
            <person name="Vinatzer B.A."/>
            <person name="Coleman J."/>
        </authorList>
    </citation>
    <scope>NUCLEOTIDE SEQUENCE</scope>
    <source>
        <strain evidence="4">F156N33</strain>
    </source>
</reference>
<protein>
    <recommendedName>
        <fullName evidence="3">DUF7908 domain-containing protein</fullName>
    </recommendedName>
</protein>
<organism evidence="4 5">
    <name type="scientific">Fusarium avenaceum</name>
    <dbReference type="NCBI Taxonomy" id="40199"/>
    <lineage>
        <taxon>Eukaryota</taxon>
        <taxon>Fungi</taxon>
        <taxon>Dikarya</taxon>
        <taxon>Ascomycota</taxon>
        <taxon>Pezizomycotina</taxon>
        <taxon>Sordariomycetes</taxon>
        <taxon>Hypocreomycetidae</taxon>
        <taxon>Hypocreales</taxon>
        <taxon>Nectriaceae</taxon>
        <taxon>Fusarium</taxon>
        <taxon>Fusarium tricinctum species complex</taxon>
    </lineage>
</organism>
<keyword evidence="2" id="KW-0732">Signal</keyword>
<evidence type="ECO:0000256" key="2">
    <source>
        <dbReference type="SAM" id="SignalP"/>
    </source>
</evidence>
<feature type="chain" id="PRO_5040299536" description="DUF7908 domain-containing protein" evidence="2">
    <location>
        <begin position="20"/>
        <end position="859"/>
    </location>
</feature>
<feature type="region of interest" description="Disordered" evidence="1">
    <location>
        <begin position="494"/>
        <end position="571"/>
    </location>
</feature>
<feature type="compositionally biased region" description="Polar residues" evidence="1">
    <location>
        <begin position="327"/>
        <end position="349"/>
    </location>
</feature>
<feature type="region of interest" description="Disordered" evidence="1">
    <location>
        <begin position="316"/>
        <end position="479"/>
    </location>
</feature>
<dbReference type="Proteomes" id="UP000782241">
    <property type="component" value="Unassembled WGS sequence"/>
</dbReference>
<name>A0A9P7KRE9_9HYPO</name>
<feature type="compositionally biased region" description="Low complexity" evidence="1">
    <location>
        <begin position="497"/>
        <end position="561"/>
    </location>
</feature>
<feature type="signal peptide" evidence="2">
    <location>
        <begin position="1"/>
        <end position="19"/>
    </location>
</feature>
<dbReference type="InterPro" id="IPR057230">
    <property type="entry name" value="DUF7908"/>
</dbReference>
<evidence type="ECO:0000313" key="4">
    <source>
        <dbReference type="EMBL" id="KAG5659189.1"/>
    </source>
</evidence>
<accession>A0A9P7KRE9</accession>